<proteinExistence type="predicted"/>
<sequence>MPLSAPCQPINFDSHDVYGNRVRLQDFVGKKVLLAFFRDAACPFCNLRLYELTRQYEQLQANNLHIIAVFSSPSEDVRRFVARHPRPFTLLSDPNLYLYERYGIQHSGWALVKAILFRMPRIIGGMMKGGHGDMKNPYVKLVPADFLISEQGEIVHTWYGRDTSDHIPMKNIEAFSRDEWPHAATSRKTRLA</sequence>
<dbReference type="InterPro" id="IPR013766">
    <property type="entry name" value="Thioredoxin_domain"/>
</dbReference>
<keyword evidence="3" id="KW-1185">Reference proteome</keyword>
<dbReference type="InterPro" id="IPR000866">
    <property type="entry name" value="AhpC/TSA"/>
</dbReference>
<dbReference type="PANTHER" id="PTHR42852:SF13">
    <property type="entry name" value="PROTEIN DIPZ"/>
    <property type="match status" value="1"/>
</dbReference>
<comment type="caution">
    <text evidence="2">The sequence shown here is derived from an EMBL/GenBank/DDBJ whole genome shotgun (WGS) entry which is preliminary data.</text>
</comment>
<dbReference type="InterPro" id="IPR050553">
    <property type="entry name" value="Thioredoxin_ResA/DsbE_sf"/>
</dbReference>
<evidence type="ECO:0000259" key="1">
    <source>
        <dbReference type="PROSITE" id="PS51352"/>
    </source>
</evidence>
<dbReference type="PROSITE" id="PS51352">
    <property type="entry name" value="THIOREDOXIN_2"/>
    <property type="match status" value="1"/>
</dbReference>
<gene>
    <name evidence="2" type="ORF">OUO13_19170</name>
</gene>
<accession>A0A9X3EN53</accession>
<dbReference type="GO" id="GO:0016491">
    <property type="term" value="F:oxidoreductase activity"/>
    <property type="evidence" value="ECO:0007669"/>
    <property type="project" value="InterPro"/>
</dbReference>
<dbReference type="Pfam" id="PF00578">
    <property type="entry name" value="AhpC-TSA"/>
    <property type="match status" value="1"/>
</dbReference>
<dbReference type="InterPro" id="IPR036249">
    <property type="entry name" value="Thioredoxin-like_sf"/>
</dbReference>
<reference evidence="2" key="1">
    <citation type="submission" date="2022-11" db="EMBL/GenBank/DDBJ databases">
        <title>Parathalassolutuus dongxingensis gen. nov., sp. nov., a novel member of family Oceanospirillaceae isolated from a coastal shrimp pond in Guangxi, China.</title>
        <authorList>
            <person name="Chen H."/>
        </authorList>
    </citation>
    <scope>NUCLEOTIDE SEQUENCE</scope>
    <source>
        <strain evidence="2">G-43</strain>
    </source>
</reference>
<evidence type="ECO:0000313" key="3">
    <source>
        <dbReference type="Proteomes" id="UP001150830"/>
    </source>
</evidence>
<dbReference type="RefSeq" id="WP_283175508.1">
    <property type="nucleotide sequence ID" value="NZ_JAPNOA010000059.1"/>
</dbReference>
<feature type="domain" description="Thioredoxin" evidence="1">
    <location>
        <begin position="3"/>
        <end position="177"/>
    </location>
</feature>
<dbReference type="EMBL" id="JAPNOA010000059">
    <property type="protein sequence ID" value="MCY0967306.1"/>
    <property type="molecule type" value="Genomic_DNA"/>
</dbReference>
<organism evidence="2 3">
    <name type="scientific">Parathalassolituus penaei</name>
    <dbReference type="NCBI Taxonomy" id="2997323"/>
    <lineage>
        <taxon>Bacteria</taxon>
        <taxon>Pseudomonadati</taxon>
        <taxon>Pseudomonadota</taxon>
        <taxon>Gammaproteobacteria</taxon>
        <taxon>Oceanospirillales</taxon>
        <taxon>Oceanospirillaceae</taxon>
        <taxon>Parathalassolituus</taxon>
    </lineage>
</organism>
<protein>
    <submittedName>
        <fullName evidence="2">Redoxin domain-containing protein</fullName>
    </submittedName>
</protein>
<dbReference type="PANTHER" id="PTHR42852">
    <property type="entry name" value="THIOL:DISULFIDE INTERCHANGE PROTEIN DSBE"/>
    <property type="match status" value="1"/>
</dbReference>
<dbReference type="SUPFAM" id="SSF52833">
    <property type="entry name" value="Thioredoxin-like"/>
    <property type="match status" value="1"/>
</dbReference>
<evidence type="ECO:0000313" key="2">
    <source>
        <dbReference type="EMBL" id="MCY0967306.1"/>
    </source>
</evidence>
<dbReference type="AlphaFoldDB" id="A0A9X3EN53"/>
<dbReference type="Proteomes" id="UP001150830">
    <property type="component" value="Unassembled WGS sequence"/>
</dbReference>
<dbReference type="Gene3D" id="3.40.30.10">
    <property type="entry name" value="Glutaredoxin"/>
    <property type="match status" value="1"/>
</dbReference>
<name>A0A9X3EN53_9GAMM</name>
<dbReference type="GO" id="GO:0016209">
    <property type="term" value="F:antioxidant activity"/>
    <property type="evidence" value="ECO:0007669"/>
    <property type="project" value="InterPro"/>
</dbReference>